<dbReference type="RefSeq" id="WP_125975634.1">
    <property type="nucleotide sequence ID" value="NZ_BAAADY010000017.1"/>
</dbReference>
<evidence type="ECO:0000313" key="2">
    <source>
        <dbReference type="Proteomes" id="UP000531251"/>
    </source>
</evidence>
<dbReference type="AlphaFoldDB" id="A0A7X5XX43"/>
<dbReference type="Proteomes" id="UP000531251">
    <property type="component" value="Unassembled WGS sequence"/>
</dbReference>
<proteinExistence type="predicted"/>
<keyword evidence="2" id="KW-1185">Reference proteome</keyword>
<organism evidence="1 2">
    <name type="scientific">Sphingomonas trueperi</name>
    <dbReference type="NCBI Taxonomy" id="53317"/>
    <lineage>
        <taxon>Bacteria</taxon>
        <taxon>Pseudomonadati</taxon>
        <taxon>Pseudomonadota</taxon>
        <taxon>Alphaproteobacteria</taxon>
        <taxon>Sphingomonadales</taxon>
        <taxon>Sphingomonadaceae</taxon>
        <taxon>Sphingomonas</taxon>
    </lineage>
</organism>
<reference evidence="1 2" key="1">
    <citation type="submission" date="2020-03" db="EMBL/GenBank/DDBJ databases">
        <title>Genomic Encyclopedia of Type Strains, Phase IV (KMG-IV): sequencing the most valuable type-strain genomes for metagenomic binning, comparative biology and taxonomic classification.</title>
        <authorList>
            <person name="Goeker M."/>
        </authorList>
    </citation>
    <scope>NUCLEOTIDE SEQUENCE [LARGE SCALE GENOMIC DNA]</scope>
    <source>
        <strain evidence="1 2">DSM 7225</strain>
    </source>
</reference>
<protein>
    <submittedName>
        <fullName evidence="1">Uncharacterized protein</fullName>
    </submittedName>
</protein>
<accession>A0A7X5XX43</accession>
<sequence length="85" mass="10023">MGQQTKERWKTAHLGKRGDRVRLGGRQIWQCEWRWINKDTVRLPHPLYTDRMFSFMICEVGPASAPVRFAAAQVEPDMWAFYVPD</sequence>
<name>A0A7X5XX43_9SPHN</name>
<gene>
    <name evidence="1" type="ORF">GGR89_000883</name>
</gene>
<comment type="caution">
    <text evidence="1">The sequence shown here is derived from an EMBL/GenBank/DDBJ whole genome shotgun (WGS) entry which is preliminary data.</text>
</comment>
<evidence type="ECO:0000313" key="1">
    <source>
        <dbReference type="EMBL" id="NJB96583.1"/>
    </source>
</evidence>
<dbReference type="EMBL" id="JAATJB010000002">
    <property type="protein sequence ID" value="NJB96583.1"/>
    <property type="molecule type" value="Genomic_DNA"/>
</dbReference>